<evidence type="ECO:0000313" key="8">
    <source>
        <dbReference type="Proteomes" id="UP000663838"/>
    </source>
</evidence>
<dbReference type="PANTHER" id="PTHR46647">
    <property type="entry name" value="RAB9 EFFECTOR PROTEIN WITH KELCH MOTIFS"/>
    <property type="match status" value="1"/>
</dbReference>
<comment type="function">
    <text evidence="3">Rab9 effector required for endosome to trans-Golgi network (TGN) transport.</text>
</comment>
<name>A0A820Y417_9BILA</name>
<comment type="caution">
    <text evidence="7">The sequence shown here is derived from an EMBL/GenBank/DDBJ whole genome shotgun (WGS) entry which is preliminary data.</text>
</comment>
<gene>
    <name evidence="6" type="ORF">KIK155_LOCUS27247</name>
    <name evidence="7" type="ORF">TOA249_LOCUS6569</name>
</gene>
<dbReference type="Gene3D" id="2.120.10.80">
    <property type="entry name" value="Kelch-type beta propeller"/>
    <property type="match status" value="2"/>
</dbReference>
<dbReference type="InterPro" id="IPR052124">
    <property type="entry name" value="Rab9_kelch_effector"/>
</dbReference>
<evidence type="ECO:0000256" key="1">
    <source>
        <dbReference type="ARBA" id="ARBA00022441"/>
    </source>
</evidence>
<feature type="region of interest" description="Disordered" evidence="5">
    <location>
        <begin position="226"/>
        <end position="248"/>
    </location>
</feature>
<keyword evidence="2" id="KW-0677">Repeat</keyword>
<evidence type="ECO:0000313" key="7">
    <source>
        <dbReference type="EMBL" id="CAF4542153.1"/>
    </source>
</evidence>
<dbReference type="InterPro" id="IPR015915">
    <property type="entry name" value="Kelch-typ_b-propeller"/>
</dbReference>
<dbReference type="Pfam" id="PF24681">
    <property type="entry name" value="Kelch_KLHDC2_KLHL20_DRC7"/>
    <property type="match status" value="1"/>
</dbReference>
<evidence type="ECO:0000313" key="6">
    <source>
        <dbReference type="EMBL" id="CAF3709860.1"/>
    </source>
</evidence>
<sequence>MSSLASLVPFEWFEIHSNSRSPQLRVGHSSTFTRSSSNIYIIGGANPSECFADIHSLSLPSKTSDSFVWTKLIGDDPALRRYEHSAALSSNNNEEIIIFGGANTEKNFNDVHVYNISTKTIDNWTPNDNKLVSPRTHHSSCCIQNGLYIFSGGFQGVKAVDDAELYRFDLVSRTWSCVPAHGSPPEQRHGHCLLSLGNTRLYLHGGMDGRTFFSSLYSIDINEKPPRWKEHSSSSSSSSSSCPMPRAAHGGVSIEDTSTLFIFGGLSRSGQALNDTWSWCASNEQWTEILCRSLPRSRLDFAYCLVEFINNEQEPKKSIPYMFIHGGTDTQGEVFDDCFLLRLTFDNDQ</sequence>
<dbReference type="EMBL" id="CAJOBS010000280">
    <property type="protein sequence ID" value="CAF4542153.1"/>
    <property type="molecule type" value="Genomic_DNA"/>
</dbReference>
<protein>
    <recommendedName>
        <fullName evidence="4">Rab9 effector protein with kelch motifs</fullName>
    </recommendedName>
</protein>
<evidence type="ECO:0000256" key="3">
    <source>
        <dbReference type="ARBA" id="ARBA00037224"/>
    </source>
</evidence>
<dbReference type="SUPFAM" id="SSF117281">
    <property type="entry name" value="Kelch motif"/>
    <property type="match status" value="2"/>
</dbReference>
<reference evidence="7" key="1">
    <citation type="submission" date="2021-02" db="EMBL/GenBank/DDBJ databases">
        <authorList>
            <person name="Nowell W R."/>
        </authorList>
    </citation>
    <scope>NUCLEOTIDE SEQUENCE</scope>
</reference>
<evidence type="ECO:0000256" key="5">
    <source>
        <dbReference type="SAM" id="MobiDB-lite"/>
    </source>
</evidence>
<dbReference type="AlphaFoldDB" id="A0A820Y417"/>
<dbReference type="PANTHER" id="PTHR46647:SF1">
    <property type="entry name" value="RAB9 EFFECTOR PROTEIN WITH KELCH MOTIFS"/>
    <property type="match status" value="1"/>
</dbReference>
<organism evidence="7 8">
    <name type="scientific">Rotaria socialis</name>
    <dbReference type="NCBI Taxonomy" id="392032"/>
    <lineage>
        <taxon>Eukaryota</taxon>
        <taxon>Metazoa</taxon>
        <taxon>Spiralia</taxon>
        <taxon>Gnathifera</taxon>
        <taxon>Rotifera</taxon>
        <taxon>Eurotatoria</taxon>
        <taxon>Bdelloidea</taxon>
        <taxon>Philodinida</taxon>
        <taxon>Philodinidae</taxon>
        <taxon>Rotaria</taxon>
    </lineage>
</organism>
<dbReference type="Proteomes" id="UP000663865">
    <property type="component" value="Unassembled WGS sequence"/>
</dbReference>
<evidence type="ECO:0000256" key="4">
    <source>
        <dbReference type="ARBA" id="ARBA00039295"/>
    </source>
</evidence>
<dbReference type="Proteomes" id="UP000663838">
    <property type="component" value="Unassembled WGS sequence"/>
</dbReference>
<dbReference type="EMBL" id="CAJNYV010004946">
    <property type="protein sequence ID" value="CAF3709860.1"/>
    <property type="molecule type" value="Genomic_DNA"/>
</dbReference>
<evidence type="ECO:0000256" key="2">
    <source>
        <dbReference type="ARBA" id="ARBA00022737"/>
    </source>
</evidence>
<accession>A0A820Y417</accession>
<proteinExistence type="predicted"/>
<keyword evidence="1" id="KW-0880">Kelch repeat</keyword>